<dbReference type="Proteomes" id="UP000469559">
    <property type="component" value="Unassembled WGS sequence"/>
</dbReference>
<reference evidence="8 9" key="1">
    <citation type="submission" date="2018-05" db="EMBL/GenBank/DDBJ databases">
        <title>Whole genome sequencing for identification of molecular markers to develop diagnostic detection tools for the regulated plant pathogen Lachnellula willkommii.</title>
        <authorList>
            <person name="Giroux E."/>
            <person name="Bilodeau G."/>
        </authorList>
    </citation>
    <scope>NUCLEOTIDE SEQUENCE [LARGE SCALE GENOMIC DNA]</scope>
    <source>
        <strain evidence="8 9">CBS 203.66</strain>
    </source>
</reference>
<name>A0A8T9BC63_9HELO</name>
<dbReference type="PANTHER" id="PTHR36206:SF4">
    <property type="entry name" value="HYPOTHETICAL CONSERVED PROTEIN (EUROFUNG)-RELATED"/>
    <property type="match status" value="1"/>
</dbReference>
<dbReference type="SMART" id="SM00066">
    <property type="entry name" value="GAL4"/>
    <property type="match status" value="1"/>
</dbReference>
<keyword evidence="3" id="KW-0805">Transcription regulation</keyword>
<keyword evidence="6" id="KW-0539">Nucleus</keyword>
<dbReference type="Gene3D" id="4.10.240.10">
    <property type="entry name" value="Zn(2)-C6 fungal-type DNA-binding domain"/>
    <property type="match status" value="1"/>
</dbReference>
<evidence type="ECO:0000256" key="6">
    <source>
        <dbReference type="ARBA" id="ARBA00023242"/>
    </source>
</evidence>
<proteinExistence type="predicted"/>
<evidence type="ECO:0000256" key="5">
    <source>
        <dbReference type="ARBA" id="ARBA00023163"/>
    </source>
</evidence>
<dbReference type="OrthoDB" id="3172332at2759"/>
<dbReference type="GO" id="GO:0000981">
    <property type="term" value="F:DNA-binding transcription factor activity, RNA polymerase II-specific"/>
    <property type="evidence" value="ECO:0007669"/>
    <property type="project" value="InterPro"/>
</dbReference>
<keyword evidence="5" id="KW-0804">Transcription</keyword>
<keyword evidence="9" id="KW-1185">Reference proteome</keyword>
<dbReference type="PROSITE" id="PS00463">
    <property type="entry name" value="ZN2_CY6_FUNGAL_1"/>
    <property type="match status" value="1"/>
</dbReference>
<evidence type="ECO:0000256" key="3">
    <source>
        <dbReference type="ARBA" id="ARBA00023015"/>
    </source>
</evidence>
<dbReference type="SUPFAM" id="SSF57701">
    <property type="entry name" value="Zn2/Cys6 DNA-binding domain"/>
    <property type="match status" value="1"/>
</dbReference>
<dbReference type="InterPro" id="IPR001138">
    <property type="entry name" value="Zn2Cys6_DnaBD"/>
</dbReference>
<dbReference type="AlphaFoldDB" id="A0A8T9BC63"/>
<keyword evidence="2" id="KW-0862">Zinc</keyword>
<dbReference type="PANTHER" id="PTHR36206">
    <property type="entry name" value="ASPERCRYPTIN BIOSYNTHESIS CLUSTER-SPECIFIC TRANSCRIPTION REGULATOR ATNN-RELATED"/>
    <property type="match status" value="1"/>
</dbReference>
<dbReference type="PROSITE" id="PS50048">
    <property type="entry name" value="ZN2_CY6_FUNGAL_2"/>
    <property type="match status" value="1"/>
</dbReference>
<dbReference type="CDD" id="cd00067">
    <property type="entry name" value="GAL4"/>
    <property type="match status" value="1"/>
</dbReference>
<dbReference type="GO" id="GO:0008270">
    <property type="term" value="F:zinc ion binding"/>
    <property type="evidence" value="ECO:0007669"/>
    <property type="project" value="InterPro"/>
</dbReference>
<dbReference type="GO" id="GO:0003677">
    <property type="term" value="F:DNA binding"/>
    <property type="evidence" value="ECO:0007669"/>
    <property type="project" value="UniProtKB-KW"/>
</dbReference>
<keyword evidence="1" id="KW-0479">Metal-binding</keyword>
<evidence type="ECO:0000259" key="7">
    <source>
        <dbReference type="PROSITE" id="PS50048"/>
    </source>
</evidence>
<evidence type="ECO:0000256" key="1">
    <source>
        <dbReference type="ARBA" id="ARBA00022723"/>
    </source>
</evidence>
<accession>A0A8T9BC63</accession>
<keyword evidence="4" id="KW-0238">DNA-binding</keyword>
<feature type="domain" description="Zn(2)-C6 fungal-type" evidence="7">
    <location>
        <begin position="29"/>
        <end position="57"/>
    </location>
</feature>
<dbReference type="EMBL" id="QGMF01000262">
    <property type="protein sequence ID" value="TVY17367.1"/>
    <property type="molecule type" value="Genomic_DNA"/>
</dbReference>
<protein>
    <submittedName>
        <fullName evidence="8">Beauvericin cluster-specific repressor BEA4</fullName>
    </submittedName>
</protein>
<evidence type="ECO:0000256" key="2">
    <source>
        <dbReference type="ARBA" id="ARBA00022833"/>
    </source>
</evidence>
<evidence type="ECO:0000256" key="4">
    <source>
        <dbReference type="ARBA" id="ARBA00023125"/>
    </source>
</evidence>
<comment type="caution">
    <text evidence="8">The sequence shown here is derived from an EMBL/GenBank/DDBJ whole genome shotgun (WGS) entry which is preliminary data.</text>
</comment>
<organism evidence="8 9">
    <name type="scientific">Lachnellula arida</name>
    <dbReference type="NCBI Taxonomy" id="1316785"/>
    <lineage>
        <taxon>Eukaryota</taxon>
        <taxon>Fungi</taxon>
        <taxon>Dikarya</taxon>
        <taxon>Ascomycota</taxon>
        <taxon>Pezizomycotina</taxon>
        <taxon>Leotiomycetes</taxon>
        <taxon>Helotiales</taxon>
        <taxon>Lachnaceae</taxon>
        <taxon>Lachnellula</taxon>
    </lineage>
</organism>
<evidence type="ECO:0000313" key="9">
    <source>
        <dbReference type="Proteomes" id="UP000469559"/>
    </source>
</evidence>
<sequence length="621" mass="71425">MASIQYDKIDNQGTECKKARESKPKVRSGCFTCKKRRVKCDETRPACNRCTKFGRTCAGYMNDQEKEAPALKTRQAKGDRRALLPRTIQRVPLFPLEPTTQLFQNDQEYSYFNLFCIQTSRELSGVFELPVWNRIVLQASHEHAYILDAIITIGNLSKSLKTTLSNEHSTLQYSSFDNSAVSNPDSLTERDFALWHYQRFLAGSRWAVMNGAQDTRMTLIVCLLVVCIETLQWHHQQALTHVWSGIDLLDEWLASRQHKHQALPGISSPEPRVIEDELFQQIRMLDAEAGILCDVRPSEYHERRRHEGSSTIQNMPTRYTSMDESRLYLDLIVRRTHHFLSAVRPGKTGRSIIIPSRSELESPRGLRTHFDDVEPFDGLYQRSACSLRRQQELYAFEIIRWSAAFEPLYAMVTPSEHEFLGFQLLKIRANVLTILLYGELATTEMAYDSFMPEFERIVSLATTFLEHPCACASAPTLLLERGFNWSQGLVLPLLLVAAKCRDKSLRRRAVHLMSREPWREGPWWSLSTARLGAWLVGIEEEGLVGEKVPEECRGRLLSVDFREVGARRVVRVAAVRGDREVRYGEWDWSLGPNVDIRGFAMERDQKVEPLLTVEEISSFYM</sequence>
<dbReference type="InterPro" id="IPR036864">
    <property type="entry name" value="Zn2-C6_fun-type_DNA-bd_sf"/>
</dbReference>
<evidence type="ECO:0000313" key="8">
    <source>
        <dbReference type="EMBL" id="TVY17367.1"/>
    </source>
</evidence>
<gene>
    <name evidence="8" type="primary">BEA4_1</name>
    <name evidence="8" type="ORF">LARI1_G004804</name>
</gene>
<dbReference type="InterPro" id="IPR052360">
    <property type="entry name" value="Transcr_Regulatory_Proteins"/>
</dbReference>
<dbReference type="Pfam" id="PF00172">
    <property type="entry name" value="Zn_clus"/>
    <property type="match status" value="1"/>
</dbReference>